<dbReference type="GO" id="GO:0008276">
    <property type="term" value="F:protein methyltransferase activity"/>
    <property type="evidence" value="ECO:0007669"/>
    <property type="project" value="UniProtKB-ARBA"/>
</dbReference>
<evidence type="ECO:0000313" key="14">
    <source>
        <dbReference type="EMBL" id="CAG6636203.1"/>
    </source>
</evidence>
<dbReference type="FunFam" id="3.30.160.60:FF:000450">
    <property type="entry name" value="PR domain zinc finger protein 14"/>
    <property type="match status" value="1"/>
</dbReference>
<keyword evidence="6" id="KW-0862">Zinc</keyword>
<dbReference type="GO" id="GO:0032502">
    <property type="term" value="P:developmental process"/>
    <property type="evidence" value="ECO:0007669"/>
    <property type="project" value="UniProtKB-ARBA"/>
</dbReference>
<keyword evidence="5 11" id="KW-0863">Zinc-finger</keyword>
<feature type="domain" description="C2H2-type" evidence="13">
    <location>
        <begin position="302"/>
        <end position="329"/>
    </location>
</feature>
<dbReference type="AlphaFoldDB" id="A0A8D8QQ53"/>
<dbReference type="GO" id="GO:0010468">
    <property type="term" value="P:regulation of gene expression"/>
    <property type="evidence" value="ECO:0007669"/>
    <property type="project" value="TreeGrafter"/>
</dbReference>
<evidence type="ECO:0000256" key="1">
    <source>
        <dbReference type="ARBA" id="ARBA00004123"/>
    </source>
</evidence>
<evidence type="ECO:0000256" key="2">
    <source>
        <dbReference type="ARBA" id="ARBA00006991"/>
    </source>
</evidence>
<dbReference type="InterPro" id="IPR013087">
    <property type="entry name" value="Znf_C2H2_type"/>
</dbReference>
<keyword evidence="3" id="KW-0479">Metal-binding</keyword>
<feature type="domain" description="C2H2-type" evidence="13">
    <location>
        <begin position="386"/>
        <end position="413"/>
    </location>
</feature>
<keyword evidence="4" id="KW-0677">Repeat</keyword>
<protein>
    <submittedName>
        <fullName evidence="14">Zinc finger protein 235</fullName>
    </submittedName>
</protein>
<dbReference type="GO" id="GO:0008757">
    <property type="term" value="F:S-adenosylmethionine-dependent methyltransferase activity"/>
    <property type="evidence" value="ECO:0007669"/>
    <property type="project" value="UniProtKB-ARBA"/>
</dbReference>
<organism evidence="14">
    <name type="scientific">Cacopsylla melanoneura</name>
    <dbReference type="NCBI Taxonomy" id="428564"/>
    <lineage>
        <taxon>Eukaryota</taxon>
        <taxon>Metazoa</taxon>
        <taxon>Ecdysozoa</taxon>
        <taxon>Arthropoda</taxon>
        <taxon>Hexapoda</taxon>
        <taxon>Insecta</taxon>
        <taxon>Pterygota</taxon>
        <taxon>Neoptera</taxon>
        <taxon>Paraneoptera</taxon>
        <taxon>Hemiptera</taxon>
        <taxon>Sternorrhyncha</taxon>
        <taxon>Psylloidea</taxon>
        <taxon>Psyllidae</taxon>
        <taxon>Psyllinae</taxon>
        <taxon>Cacopsylla</taxon>
    </lineage>
</organism>
<keyword evidence="9" id="KW-0804">Transcription</keyword>
<dbReference type="EMBL" id="HBUF01093225">
    <property type="protein sequence ID" value="CAG6636203.1"/>
    <property type="molecule type" value="Transcribed_RNA"/>
</dbReference>
<dbReference type="FunFam" id="3.30.160.60:FF:000303">
    <property type="entry name" value="Zinc finger protein 41"/>
    <property type="match status" value="1"/>
</dbReference>
<dbReference type="InterPro" id="IPR050331">
    <property type="entry name" value="Zinc_finger"/>
</dbReference>
<dbReference type="Gene3D" id="3.30.160.60">
    <property type="entry name" value="Classic Zinc Finger"/>
    <property type="match status" value="6"/>
</dbReference>
<dbReference type="FunFam" id="3.30.160.60:FF:000478">
    <property type="entry name" value="Zinc finger protein 133"/>
    <property type="match status" value="1"/>
</dbReference>
<dbReference type="Gene3D" id="2.170.270.10">
    <property type="entry name" value="SET domain"/>
    <property type="match status" value="1"/>
</dbReference>
<keyword evidence="10" id="KW-0539">Nucleus</keyword>
<dbReference type="PROSITE" id="PS00028">
    <property type="entry name" value="ZINC_FINGER_C2H2_1"/>
    <property type="match status" value="6"/>
</dbReference>
<evidence type="ECO:0000256" key="11">
    <source>
        <dbReference type="PROSITE-ProRule" id="PRU00042"/>
    </source>
</evidence>
<name>A0A8D8QQ53_9HEMI</name>
<dbReference type="InterPro" id="IPR036236">
    <property type="entry name" value="Znf_C2H2_sf"/>
</dbReference>
<dbReference type="Pfam" id="PF13912">
    <property type="entry name" value="zf-C2H2_6"/>
    <property type="match status" value="1"/>
</dbReference>
<accession>A0A8D8QQ53</accession>
<feature type="domain" description="C2H2-type" evidence="13">
    <location>
        <begin position="246"/>
        <end position="273"/>
    </location>
</feature>
<feature type="compositionally biased region" description="Low complexity" evidence="12">
    <location>
        <begin position="188"/>
        <end position="198"/>
    </location>
</feature>
<dbReference type="GO" id="GO:0005634">
    <property type="term" value="C:nucleus"/>
    <property type="evidence" value="ECO:0007669"/>
    <property type="project" value="UniProtKB-SubCell"/>
</dbReference>
<sequence>METCVLIPQEFSLVMSSANEDLFKRNKFSPMKEVSVNVWTNAPIPQGTLIYPFQGTIRLDKLEVYNYLEENDIRHRFGCYDEITEVNRRKVRHCNWVRFVRTATKYTDEVNIIGSKIKGEPIYEAVKTITANTELVVFYLPERPDEMFFMPAVHYLRNTLYRRTMDTILEDSPLDLSMSLISRAFITSSSSTSSSPPSGVDIDERKSVSGESCSASSVGDALVENSILRHQSTPKQRSARGERTLLPCEVCRKCFDRPSLLKRHMRTHTGEKPHVCSVCSKGFSTSSSLNTHRRIHSGEKPHQCQVCGKRFTASSNLYYHRMTHIKEKPHKCSLCSKSFPTPGDLKSHMYVHNGSWPFKCHICNRGFSKHTNLKNHLFLHTGDKPHACDLCNKKFALACNLRAHMKTHEGETHEECIGCGKVYLSSTGKGYCGVCYTPPGGEDLQTYIQSSEESCEEKDEDSHDDQKFN</sequence>
<dbReference type="CDD" id="cd10534">
    <property type="entry name" value="PR-SET_PRDM-like"/>
    <property type="match status" value="1"/>
</dbReference>
<dbReference type="Pfam" id="PF21549">
    <property type="entry name" value="PRDM2_PR"/>
    <property type="match status" value="1"/>
</dbReference>
<dbReference type="PROSITE" id="PS50157">
    <property type="entry name" value="ZINC_FINGER_C2H2_2"/>
    <property type="match status" value="6"/>
</dbReference>
<evidence type="ECO:0000256" key="12">
    <source>
        <dbReference type="SAM" id="MobiDB-lite"/>
    </source>
</evidence>
<comment type="similarity">
    <text evidence="2">Belongs to the krueppel C2H2-type zinc-finger protein family.</text>
</comment>
<dbReference type="InterPro" id="IPR046341">
    <property type="entry name" value="SET_dom_sf"/>
</dbReference>
<evidence type="ECO:0000256" key="5">
    <source>
        <dbReference type="ARBA" id="ARBA00022771"/>
    </source>
</evidence>
<dbReference type="SUPFAM" id="SSF57667">
    <property type="entry name" value="beta-beta-alpha zinc fingers"/>
    <property type="match status" value="4"/>
</dbReference>
<dbReference type="FunFam" id="3.30.160.60:FF:001049">
    <property type="entry name" value="zinc finger protein 319"/>
    <property type="match status" value="1"/>
</dbReference>
<dbReference type="PANTHER" id="PTHR16515:SF55">
    <property type="entry name" value="C2H2-TYPE DOMAIN-CONTAINING PROTEIN"/>
    <property type="match status" value="1"/>
</dbReference>
<dbReference type="SMART" id="SM00355">
    <property type="entry name" value="ZnF_C2H2"/>
    <property type="match status" value="6"/>
</dbReference>
<feature type="domain" description="C2H2-type" evidence="13">
    <location>
        <begin position="330"/>
        <end position="357"/>
    </location>
</feature>
<dbReference type="FunFam" id="3.30.160.60:FF:000761">
    <property type="entry name" value="Zinc finger protein 449"/>
    <property type="match status" value="1"/>
</dbReference>
<feature type="region of interest" description="Disordered" evidence="12">
    <location>
        <begin position="188"/>
        <end position="213"/>
    </location>
</feature>
<evidence type="ECO:0000256" key="9">
    <source>
        <dbReference type="ARBA" id="ARBA00023163"/>
    </source>
</evidence>
<dbReference type="PANTHER" id="PTHR16515">
    <property type="entry name" value="PR DOMAIN ZINC FINGER PROTEIN"/>
    <property type="match status" value="1"/>
</dbReference>
<dbReference type="EMBL" id="HBUF01437558">
    <property type="protein sequence ID" value="CAG6742625.1"/>
    <property type="molecule type" value="Transcribed_RNA"/>
</dbReference>
<feature type="domain" description="C2H2-type" evidence="13">
    <location>
        <begin position="358"/>
        <end position="385"/>
    </location>
</feature>
<dbReference type="GO" id="GO:0008170">
    <property type="term" value="F:N-methyltransferase activity"/>
    <property type="evidence" value="ECO:0007669"/>
    <property type="project" value="UniProtKB-ARBA"/>
</dbReference>
<evidence type="ECO:0000256" key="3">
    <source>
        <dbReference type="ARBA" id="ARBA00022723"/>
    </source>
</evidence>
<reference evidence="14" key="1">
    <citation type="submission" date="2021-05" db="EMBL/GenBank/DDBJ databases">
        <authorList>
            <person name="Alioto T."/>
            <person name="Alioto T."/>
            <person name="Gomez Garrido J."/>
        </authorList>
    </citation>
    <scope>NUCLEOTIDE SEQUENCE</scope>
</reference>
<dbReference type="GO" id="GO:0008270">
    <property type="term" value="F:zinc ion binding"/>
    <property type="evidence" value="ECO:0007669"/>
    <property type="project" value="UniProtKB-KW"/>
</dbReference>
<dbReference type="InterPro" id="IPR001214">
    <property type="entry name" value="SET_dom"/>
</dbReference>
<evidence type="ECO:0000256" key="10">
    <source>
        <dbReference type="ARBA" id="ARBA00023242"/>
    </source>
</evidence>
<keyword evidence="8" id="KW-0238">DNA-binding</keyword>
<evidence type="ECO:0000256" key="7">
    <source>
        <dbReference type="ARBA" id="ARBA00023015"/>
    </source>
</evidence>
<dbReference type="GO" id="GO:1990837">
    <property type="term" value="F:sequence-specific double-stranded DNA binding"/>
    <property type="evidence" value="ECO:0007669"/>
    <property type="project" value="UniProtKB-ARBA"/>
</dbReference>
<evidence type="ECO:0000256" key="4">
    <source>
        <dbReference type="ARBA" id="ARBA00022737"/>
    </source>
</evidence>
<proteinExistence type="inferred from homology"/>
<comment type="subcellular location">
    <subcellularLocation>
        <location evidence="1">Nucleus</location>
    </subcellularLocation>
</comment>
<evidence type="ECO:0000256" key="6">
    <source>
        <dbReference type="ARBA" id="ARBA00022833"/>
    </source>
</evidence>
<evidence type="ECO:0000256" key="8">
    <source>
        <dbReference type="ARBA" id="ARBA00023125"/>
    </source>
</evidence>
<keyword evidence="7" id="KW-0805">Transcription regulation</keyword>
<dbReference type="Pfam" id="PF00096">
    <property type="entry name" value="zf-C2H2"/>
    <property type="match status" value="5"/>
</dbReference>
<evidence type="ECO:0000259" key="13">
    <source>
        <dbReference type="PROSITE" id="PS50157"/>
    </source>
</evidence>
<feature type="domain" description="C2H2-type" evidence="13">
    <location>
        <begin position="274"/>
        <end position="301"/>
    </location>
</feature>